<evidence type="ECO:0000313" key="2">
    <source>
        <dbReference type="EMBL" id="MDT7831641.1"/>
    </source>
</evidence>
<reference evidence="2 3" key="1">
    <citation type="submission" date="2023-09" db="EMBL/GenBank/DDBJ databases">
        <title>Novel taxa isolated from Blanes Bay.</title>
        <authorList>
            <person name="Rey-Velasco X."/>
            <person name="Lucena T."/>
        </authorList>
    </citation>
    <scope>NUCLEOTIDE SEQUENCE [LARGE SCALE GENOMIC DNA]</scope>
    <source>
        <strain evidence="2 3">S356</strain>
    </source>
</reference>
<protein>
    <submittedName>
        <fullName evidence="2">Caspase family protein</fullName>
    </submittedName>
</protein>
<dbReference type="PANTHER" id="PTHR48104">
    <property type="entry name" value="METACASPASE-4"/>
    <property type="match status" value="1"/>
</dbReference>
<gene>
    <name evidence="2" type="ORF">RQM59_04575</name>
</gene>
<dbReference type="Proteomes" id="UP001257277">
    <property type="component" value="Unassembled WGS sequence"/>
</dbReference>
<keyword evidence="3" id="KW-1185">Reference proteome</keyword>
<feature type="signal peptide" evidence="1">
    <location>
        <begin position="1"/>
        <end position="20"/>
    </location>
</feature>
<name>A0ABU3LD45_9FLAO</name>
<dbReference type="InterPro" id="IPR029030">
    <property type="entry name" value="Caspase-like_dom_sf"/>
</dbReference>
<organism evidence="2 3">
    <name type="scientific">Asprobacillus argus</name>
    <dbReference type="NCBI Taxonomy" id="3076534"/>
    <lineage>
        <taxon>Bacteria</taxon>
        <taxon>Pseudomonadati</taxon>
        <taxon>Bacteroidota</taxon>
        <taxon>Flavobacteriia</taxon>
        <taxon>Flavobacteriales</taxon>
        <taxon>Flavobacteriaceae</taxon>
        <taxon>Asprobacillus</taxon>
    </lineage>
</organism>
<sequence>MRFKLALVILTLCCIFNSNAQSSSYVFQQEFNSKGNFITGNNSNREVKVANGRYYFTHKNKESSYYVTSGSIYFNKDKDFELETSIQKISGEQNYGIGFIYDYKDGDNYSEFNFSPNGYIRVAETRNDQFTAIKKWTKNDKVKTGNYAVNKLRVKKKGNWITFYINDSYVYSTSYKRFIGNKIGIIIHRKQKVSVDYFRIKYLNNTTTTTTTTTGKKSILFDGFTDNKSDWSTSNTEKASLKIENGDYIFDHKRDINGWSSSKEIKIDTKRDFYIIASFKKISGIQNNGFGLAFGRKDNNYEYNYVITAGGSYGIWDWNDGKSSYMNSANKTWSSSDAIKTGNGAYNTLKIEKRGNTLNFYINNTLVDSPRFREFYGDRIGFVVYKRQKVAVNYLSIMYLDNKKTDTYVDTTKDNISNYTYSDSGFHFSDQFTNNSNSWDQTNDDKISYKVTNGKYYLEHKRTSKGYSTYDDVYVDTGKDFEIETKLDKISGVTNYSYGLMWGKSGGNSFRFYISSGGYYKIVRNVDSKEQVIKKWTKSSYLKKGNGTSNTLKVKKENDKYKFYANGYYLTESDYEPFYGTDMGFVLFNKQKIAVDYLRVKYLNTTSPVVTNKILQLPLRDNFYSNTNSWYISSSDKQTTTLSGGKLKIHRKQKGGTFVSRHANIDTTRDFIIETSIAKEIESATGMYGFTFGRKNSSNEYSFLLSDVGSYKFRKFDNDKYASIIPFTSSSYIKSGAYQYNKIKIVKSGGLLRFYINDKYVNETKFEGFYGDYLGFTAYHNQKISVDYLDIRYKTSTYNDPPVVVITEPDVKLKRGFKVVKTKRIMVRGKATDPDGIFEVLINGVDATVSANGNFYANVPLKFGENDLIVKATDIKQASSTKTFTITRKSPDVKDDDIIVVDNDDKPNIGFGKYYALIIGVSDYGNSDLQDLAGHPTKDATDLANILKTKYSFRQEHITLLNNSPTANQIKRGFANLRKKVTEKDNVLIFYAGHGDYDQDSETGNWLPSDANPEFFENVITNAELKVYIKQIKSKHTLLIADACFSGSILKKTRAGNLNTAPKSIKKNYELMSRKAMTSGTLKQVPNKSVFLKYLIKRLSDNKNKYITSMQLFNSLSTPVANNSENLPQFGTVFGVGDEGGDFIFVKN</sequence>
<dbReference type="Gene3D" id="3.40.50.1460">
    <property type="match status" value="1"/>
</dbReference>
<dbReference type="PANTHER" id="PTHR48104:SF30">
    <property type="entry name" value="METACASPASE-1"/>
    <property type="match status" value="1"/>
</dbReference>
<proteinExistence type="predicted"/>
<dbReference type="SUPFAM" id="SSF52129">
    <property type="entry name" value="Caspase-like"/>
    <property type="match status" value="1"/>
</dbReference>
<dbReference type="RefSeq" id="WP_349240900.1">
    <property type="nucleotide sequence ID" value="NZ_JAVTTO010000002.1"/>
</dbReference>
<comment type="caution">
    <text evidence="2">The sequence shown here is derived from an EMBL/GenBank/DDBJ whole genome shotgun (WGS) entry which is preliminary data.</text>
</comment>
<dbReference type="EMBL" id="JAVTTO010000002">
    <property type="protein sequence ID" value="MDT7831641.1"/>
    <property type="molecule type" value="Genomic_DNA"/>
</dbReference>
<feature type="chain" id="PRO_5045253435" evidence="1">
    <location>
        <begin position="21"/>
        <end position="1148"/>
    </location>
</feature>
<accession>A0ABU3LD45</accession>
<dbReference type="Gene3D" id="2.60.120.560">
    <property type="entry name" value="Exo-inulinase, domain 1"/>
    <property type="match status" value="4"/>
</dbReference>
<dbReference type="Gene3D" id="2.60.40.10">
    <property type="entry name" value="Immunoglobulins"/>
    <property type="match status" value="1"/>
</dbReference>
<evidence type="ECO:0000256" key="1">
    <source>
        <dbReference type="SAM" id="SignalP"/>
    </source>
</evidence>
<keyword evidence="1" id="KW-0732">Signal</keyword>
<evidence type="ECO:0000313" key="3">
    <source>
        <dbReference type="Proteomes" id="UP001257277"/>
    </source>
</evidence>
<dbReference type="InterPro" id="IPR050452">
    <property type="entry name" value="Metacaspase"/>
</dbReference>
<dbReference type="InterPro" id="IPR013783">
    <property type="entry name" value="Ig-like_fold"/>
</dbReference>